<protein>
    <submittedName>
        <fullName evidence="1">Dynein gamma chain protein</fullName>
    </submittedName>
</protein>
<dbReference type="EMBL" id="VEVP01000004">
    <property type="protein sequence ID" value="TNU94798.1"/>
    <property type="molecule type" value="Genomic_DNA"/>
</dbReference>
<comment type="caution">
    <text evidence="1">The sequence shown here is derived from an EMBL/GenBank/DDBJ whole genome shotgun (WGS) entry which is preliminary data.</text>
</comment>
<evidence type="ECO:0000313" key="1">
    <source>
        <dbReference type="EMBL" id="TNU94798.1"/>
    </source>
</evidence>
<evidence type="ECO:0000313" key="2">
    <source>
        <dbReference type="Proteomes" id="UP000312594"/>
    </source>
</evidence>
<gene>
    <name evidence="1" type="ORF">FIC87_02765</name>
</gene>
<proteinExistence type="predicted"/>
<organism evidence="1 2">
    <name type="scientific">Eggerthella lenta</name>
    <name type="common">Eubacterium lentum</name>
    <dbReference type="NCBI Taxonomy" id="84112"/>
    <lineage>
        <taxon>Bacteria</taxon>
        <taxon>Bacillati</taxon>
        <taxon>Actinomycetota</taxon>
        <taxon>Coriobacteriia</taxon>
        <taxon>Eggerthellales</taxon>
        <taxon>Eggerthellaceae</taxon>
        <taxon>Eggerthella</taxon>
    </lineage>
</organism>
<dbReference type="Proteomes" id="UP000312594">
    <property type="component" value="Unassembled WGS sequence"/>
</dbReference>
<accession>A0A5C5C742</accession>
<reference evidence="1 2" key="1">
    <citation type="journal article" date="2005" name="Appl. Environ. Microbiol.">
        <title>Intestinal bacterial communities that produce active estrogen-like compounds enterodiol and enterolactone in humans.</title>
        <authorList>
            <person name="Clavel T."/>
            <person name="Henderson G."/>
            <person name="Alpert C.A."/>
            <person name="Philippe C."/>
            <person name="Rigottier-Gois L."/>
            <person name="Dore J."/>
            <person name="Blaut M."/>
        </authorList>
    </citation>
    <scope>NUCLEOTIDE SEQUENCE [LARGE SCALE GENOMIC DNA]</scope>
    <source>
        <strain evidence="1 2">SECO-MT75m2</strain>
    </source>
</reference>
<sequence length="84" mass="9015">MCTNGMNVDQFEQMVDMIDDYTALGYRWAHKLAHAAGDAGRTSASDKLHAVQMLLADARSLLDEAKTCVEEGEAVASGVTAKLV</sequence>
<dbReference type="AlphaFoldDB" id="A0A5C5C742"/>
<name>A0A5C5C742_EGGLN</name>
<dbReference type="RefSeq" id="WP_139912149.1">
    <property type="nucleotide sequence ID" value="NZ_VEVP01000004.1"/>
</dbReference>